<evidence type="ECO:0000256" key="8">
    <source>
        <dbReference type="ARBA" id="ARBA00032707"/>
    </source>
</evidence>
<dbReference type="Gene3D" id="1.20.144.10">
    <property type="entry name" value="Phosphatidic acid phosphatase type 2/haloperoxidase"/>
    <property type="match status" value="1"/>
</dbReference>
<evidence type="ECO:0000256" key="5">
    <source>
        <dbReference type="ARBA" id="ARBA00022801"/>
    </source>
</evidence>
<keyword evidence="4 10" id="KW-0812">Transmembrane</keyword>
<evidence type="ECO:0000256" key="9">
    <source>
        <dbReference type="ARBA" id="ARBA00047594"/>
    </source>
</evidence>
<dbReference type="EC" id="3.6.1.27" evidence="2"/>
<dbReference type="InterPro" id="IPR000326">
    <property type="entry name" value="PAP2/HPO"/>
</dbReference>
<dbReference type="SMART" id="SM00014">
    <property type="entry name" value="acidPPc"/>
    <property type="match status" value="1"/>
</dbReference>
<accession>A0ABQ5XWV3</accession>
<dbReference type="PANTHER" id="PTHR14969:SF62">
    <property type="entry name" value="DECAPRENYLPHOSPHORYL-5-PHOSPHORIBOSE PHOSPHATASE RV3807C-RELATED"/>
    <property type="match status" value="1"/>
</dbReference>
<keyword evidence="7 10" id="KW-0472">Membrane</keyword>
<sequence>MRALETISQPIATIAKFDLAFSSVCLQHRFNQQVANISKGVSHSGDGHLYVVLGLLAWFLDKQYGQWFLLAGVIAFFIELPIYWALKNSFKRRRPEELSALLPAFITPSDRYSLPSGHTAAGFVMATIIHHFYPELGTTAFVWASLIGISRILLGVHFFTDIIIGALLGSACGSVAIAIVGGN</sequence>
<reference evidence="13" key="1">
    <citation type="journal article" date="2019" name="Int. J. Syst. Evol. Microbiol.">
        <title>The Global Catalogue of Microorganisms (GCM) 10K type strain sequencing project: providing services to taxonomists for standard genome sequencing and annotation.</title>
        <authorList>
            <consortium name="The Broad Institute Genomics Platform"/>
            <consortium name="The Broad Institute Genome Sequencing Center for Infectious Disease"/>
            <person name="Wu L."/>
            <person name="Ma J."/>
        </authorList>
    </citation>
    <scope>NUCLEOTIDE SEQUENCE [LARGE SCALE GENOMIC DNA]</scope>
    <source>
        <strain evidence="13">NBRC 110633</strain>
    </source>
</reference>
<evidence type="ECO:0000313" key="12">
    <source>
        <dbReference type="EMBL" id="GLR02663.1"/>
    </source>
</evidence>
<comment type="caution">
    <text evidence="12">The sequence shown here is derived from an EMBL/GenBank/DDBJ whole genome shotgun (WGS) entry which is preliminary data.</text>
</comment>
<keyword evidence="6 10" id="KW-1133">Transmembrane helix</keyword>
<dbReference type="Pfam" id="PF01569">
    <property type="entry name" value="PAP2"/>
    <property type="match status" value="1"/>
</dbReference>
<dbReference type="EMBL" id="BSOE01000003">
    <property type="protein sequence ID" value="GLR02663.1"/>
    <property type="molecule type" value="Genomic_DNA"/>
</dbReference>
<evidence type="ECO:0000256" key="10">
    <source>
        <dbReference type="SAM" id="Phobius"/>
    </source>
</evidence>
<evidence type="ECO:0000256" key="2">
    <source>
        <dbReference type="ARBA" id="ARBA00012374"/>
    </source>
</evidence>
<name>A0ABQ5XWV3_9VIBR</name>
<evidence type="ECO:0000313" key="13">
    <source>
        <dbReference type="Proteomes" id="UP001156669"/>
    </source>
</evidence>
<keyword evidence="13" id="KW-1185">Reference proteome</keyword>
<organism evidence="12 13">
    <name type="scientific">Vibrio hyugaensis</name>
    <dbReference type="NCBI Taxonomy" id="1534743"/>
    <lineage>
        <taxon>Bacteria</taxon>
        <taxon>Pseudomonadati</taxon>
        <taxon>Pseudomonadota</taxon>
        <taxon>Gammaproteobacteria</taxon>
        <taxon>Vibrionales</taxon>
        <taxon>Vibrionaceae</taxon>
        <taxon>Vibrio</taxon>
    </lineage>
</organism>
<comment type="catalytic activity">
    <reaction evidence="9">
        <text>di-trans,octa-cis-undecaprenyl diphosphate + H2O = di-trans,octa-cis-undecaprenyl phosphate + phosphate + H(+)</text>
        <dbReference type="Rhea" id="RHEA:28094"/>
        <dbReference type="ChEBI" id="CHEBI:15377"/>
        <dbReference type="ChEBI" id="CHEBI:15378"/>
        <dbReference type="ChEBI" id="CHEBI:43474"/>
        <dbReference type="ChEBI" id="CHEBI:58405"/>
        <dbReference type="ChEBI" id="CHEBI:60392"/>
        <dbReference type="EC" id="3.6.1.27"/>
    </reaction>
</comment>
<comment type="subcellular location">
    <subcellularLocation>
        <location evidence="1">Cell membrane</location>
        <topology evidence="1">Multi-pass membrane protein</topology>
    </subcellularLocation>
</comment>
<proteinExistence type="predicted"/>
<keyword evidence="5" id="KW-0378">Hydrolase</keyword>
<dbReference type="RefSeq" id="WP_045400456.1">
    <property type="nucleotide sequence ID" value="NZ_BBLD01000027.1"/>
</dbReference>
<dbReference type="InterPro" id="IPR036938">
    <property type="entry name" value="PAP2/HPO_sf"/>
</dbReference>
<feature type="transmembrane region" description="Helical" evidence="10">
    <location>
        <begin position="64"/>
        <end position="86"/>
    </location>
</feature>
<evidence type="ECO:0000256" key="3">
    <source>
        <dbReference type="ARBA" id="ARBA00022475"/>
    </source>
</evidence>
<evidence type="ECO:0000256" key="7">
    <source>
        <dbReference type="ARBA" id="ARBA00023136"/>
    </source>
</evidence>
<dbReference type="SUPFAM" id="SSF48317">
    <property type="entry name" value="Acid phosphatase/Vanadium-dependent haloperoxidase"/>
    <property type="match status" value="1"/>
</dbReference>
<feature type="transmembrane region" description="Helical" evidence="10">
    <location>
        <begin position="136"/>
        <end position="156"/>
    </location>
</feature>
<gene>
    <name evidence="12" type="ORF">GCM10007906_02500</name>
</gene>
<feature type="domain" description="Phosphatidic acid phosphatase type 2/haloperoxidase" evidence="11">
    <location>
        <begin position="68"/>
        <end position="177"/>
    </location>
</feature>
<protein>
    <recommendedName>
        <fullName evidence="2">undecaprenyl-diphosphate phosphatase</fullName>
        <ecNumber evidence="2">3.6.1.27</ecNumber>
    </recommendedName>
    <alternativeName>
        <fullName evidence="8">Undecaprenyl pyrophosphate phosphatase</fullName>
    </alternativeName>
</protein>
<evidence type="ECO:0000256" key="4">
    <source>
        <dbReference type="ARBA" id="ARBA00022692"/>
    </source>
</evidence>
<evidence type="ECO:0000256" key="6">
    <source>
        <dbReference type="ARBA" id="ARBA00022989"/>
    </source>
</evidence>
<dbReference type="PANTHER" id="PTHR14969">
    <property type="entry name" value="SPHINGOSINE-1-PHOSPHATE PHOSPHOHYDROLASE"/>
    <property type="match status" value="1"/>
</dbReference>
<dbReference type="Proteomes" id="UP001156669">
    <property type="component" value="Unassembled WGS sequence"/>
</dbReference>
<feature type="transmembrane region" description="Helical" evidence="10">
    <location>
        <begin position="162"/>
        <end position="181"/>
    </location>
</feature>
<keyword evidence="3" id="KW-1003">Cell membrane</keyword>
<dbReference type="CDD" id="cd01610">
    <property type="entry name" value="PAP2_like"/>
    <property type="match status" value="1"/>
</dbReference>
<evidence type="ECO:0000259" key="11">
    <source>
        <dbReference type="SMART" id="SM00014"/>
    </source>
</evidence>
<evidence type="ECO:0000256" key="1">
    <source>
        <dbReference type="ARBA" id="ARBA00004651"/>
    </source>
</evidence>